<feature type="compositionally biased region" description="Low complexity" evidence="1">
    <location>
        <begin position="15"/>
        <end position="31"/>
    </location>
</feature>
<proteinExistence type="predicted"/>
<dbReference type="InterPro" id="IPR011254">
    <property type="entry name" value="Prismane-like_sf"/>
</dbReference>
<dbReference type="EMBL" id="AM476283">
    <property type="protein sequence ID" value="CAN75143.1"/>
    <property type="molecule type" value="Genomic_DNA"/>
</dbReference>
<feature type="region of interest" description="Disordered" evidence="1">
    <location>
        <begin position="15"/>
        <end position="53"/>
    </location>
</feature>
<dbReference type="SUPFAM" id="SSF56821">
    <property type="entry name" value="Prismane protein-like"/>
    <property type="match status" value="1"/>
</dbReference>
<evidence type="ECO:0000259" key="2">
    <source>
        <dbReference type="Pfam" id="PF04422"/>
    </source>
</evidence>
<dbReference type="InterPro" id="IPR045220">
    <property type="entry name" value="FRHB/FDHB/HCAR-like"/>
</dbReference>
<accession>A5BYY9</accession>
<protein>
    <recommendedName>
        <fullName evidence="2">Coenzyme F420 hydrogenase/dehydrogenase beta subunit N-terminal domain-containing protein</fullName>
    </recommendedName>
</protein>
<name>A5BYY9_VITVI</name>
<dbReference type="Pfam" id="PF04422">
    <property type="entry name" value="FrhB_FdhB_N"/>
    <property type="match status" value="1"/>
</dbReference>
<dbReference type="GO" id="GO:0016491">
    <property type="term" value="F:oxidoreductase activity"/>
    <property type="evidence" value="ECO:0007669"/>
    <property type="project" value="InterPro"/>
</dbReference>
<dbReference type="PANTHER" id="PTHR31332">
    <property type="entry name" value="7-HYDROXYMETHYL CHLOROPHYLL A REDUCTASE, CHLOROPLASTIC"/>
    <property type="match status" value="1"/>
</dbReference>
<reference evidence="3" key="1">
    <citation type="journal article" date="2007" name="PLoS ONE">
        <title>The first genome sequence of an elite grapevine cultivar (Pinot noir Vitis vinifera L.): coping with a highly heterozygous genome.</title>
        <authorList>
            <person name="Velasco R."/>
            <person name="Zharkikh A."/>
            <person name="Troggio M."/>
            <person name="Cartwright D.A."/>
            <person name="Cestaro A."/>
            <person name="Pruss D."/>
            <person name="Pindo M."/>
            <person name="FitzGerald L.M."/>
            <person name="Vezzulli S."/>
            <person name="Reid J."/>
            <person name="Malacarne G."/>
            <person name="Iliev D."/>
            <person name="Coppola G."/>
            <person name="Wardell B."/>
            <person name="Micheletti D."/>
            <person name="Macalma T."/>
            <person name="Facci M."/>
            <person name="Mitchell J.T."/>
            <person name="Perazzolli M."/>
            <person name="Eldredge G."/>
            <person name="Gatto P."/>
            <person name="Oyzerski R."/>
            <person name="Moretto M."/>
            <person name="Gutin N."/>
            <person name="Stefanini M."/>
            <person name="Chen Y."/>
            <person name="Segala C."/>
            <person name="Davenport C."/>
            <person name="Dematte L."/>
            <person name="Mraz A."/>
            <person name="Battilana J."/>
            <person name="Stormo K."/>
            <person name="Costa F."/>
            <person name="Tao Q."/>
            <person name="Si-Ammour A."/>
            <person name="Harkins T."/>
            <person name="Lackey A."/>
            <person name="Perbost C."/>
            <person name="Taillon B."/>
            <person name="Stella A."/>
            <person name="Solovyev V."/>
            <person name="Fawcett J.A."/>
            <person name="Sterck L."/>
            <person name="Vandepoele K."/>
            <person name="Grando S.M."/>
            <person name="Toppo S."/>
            <person name="Moser C."/>
            <person name="Lanchbury J."/>
            <person name="Bogden R."/>
            <person name="Skolnick M."/>
            <person name="Sgaramella V."/>
            <person name="Bhatnagar S.K."/>
            <person name="Fontana P."/>
            <person name="Gutin A."/>
            <person name="Van de Peer Y."/>
            <person name="Salamini F."/>
            <person name="Viola R."/>
        </authorList>
    </citation>
    <scope>NUCLEOTIDE SEQUENCE</scope>
</reference>
<evidence type="ECO:0000256" key="1">
    <source>
        <dbReference type="SAM" id="MobiDB-lite"/>
    </source>
</evidence>
<organism evidence="3">
    <name type="scientific">Vitis vinifera</name>
    <name type="common">Grape</name>
    <dbReference type="NCBI Taxonomy" id="29760"/>
    <lineage>
        <taxon>Eukaryota</taxon>
        <taxon>Viridiplantae</taxon>
        <taxon>Streptophyta</taxon>
        <taxon>Embryophyta</taxon>
        <taxon>Tracheophyta</taxon>
        <taxon>Spermatophyta</taxon>
        <taxon>Magnoliopsida</taxon>
        <taxon>eudicotyledons</taxon>
        <taxon>Gunneridae</taxon>
        <taxon>Pentapetalae</taxon>
        <taxon>rosids</taxon>
        <taxon>Vitales</taxon>
        <taxon>Vitaceae</taxon>
        <taxon>Viteae</taxon>
        <taxon>Vitis</taxon>
    </lineage>
</organism>
<dbReference type="PANTHER" id="PTHR31332:SF0">
    <property type="entry name" value="7-HYDROXYMETHYL CHLOROPHYLL A REDUCTASE, CHLOROPLASTIC"/>
    <property type="match status" value="1"/>
</dbReference>
<dbReference type="InterPro" id="IPR007516">
    <property type="entry name" value="Co_F420_Hydgase/DH_bsu_N"/>
</dbReference>
<dbReference type="ExpressionAtlas" id="A5BYY9">
    <property type="expression patterns" value="baseline and differential"/>
</dbReference>
<evidence type="ECO:0000313" key="3">
    <source>
        <dbReference type="EMBL" id="CAN75143.1"/>
    </source>
</evidence>
<feature type="domain" description="Coenzyme F420 hydrogenase/dehydrogenase beta subunit N-terminal" evidence="2">
    <location>
        <begin position="114"/>
        <end position="188"/>
    </location>
</feature>
<sequence>MACVSASILPLSVVSSSSSSSSKDANSNPKSVKLRDDWRQRSRPIPPGGTYPAKDHCSRCGLCDTYYIAHVKNACAFLGDGMSKIESLEPLVHGRGRKDYSLDETYLGVYEQLLYARKTEPVEGAQWTGIVTTIAIEMLKAGMVEAVICVQSDPEDRLSPRPVLARTPDEVLAAKGVKPTLSPNLNTLALVEIDGVVILRVSNGPGRALGKSKATPSSWALKLGGLGGLGERAGRALGKN</sequence>
<gene>
    <name evidence="3" type="ORF">VITISV_038427</name>
</gene>
<dbReference type="AlphaFoldDB" id="A5BYY9"/>